<proteinExistence type="predicted"/>
<dbReference type="InterPro" id="IPR006121">
    <property type="entry name" value="HMA_dom"/>
</dbReference>
<dbReference type="Proteomes" id="UP000431080">
    <property type="component" value="Unassembled WGS sequence"/>
</dbReference>
<protein>
    <recommendedName>
        <fullName evidence="2">HMA domain-containing protein</fullName>
    </recommendedName>
</protein>
<keyword evidence="1" id="KW-0479">Metal-binding</keyword>
<feature type="domain" description="HMA" evidence="2">
    <location>
        <begin position="42"/>
        <end position="110"/>
    </location>
</feature>
<accession>A0A6I2FAB6</accession>
<dbReference type="Pfam" id="PF00403">
    <property type="entry name" value="HMA"/>
    <property type="match status" value="1"/>
</dbReference>
<dbReference type="InterPro" id="IPR017969">
    <property type="entry name" value="Heavy-metal-associated_CS"/>
</dbReference>
<gene>
    <name evidence="3" type="ORF">GE115_05595</name>
</gene>
<dbReference type="PROSITE" id="PS50846">
    <property type="entry name" value="HMA_2"/>
    <property type="match status" value="1"/>
</dbReference>
<evidence type="ECO:0000313" key="3">
    <source>
        <dbReference type="EMBL" id="MRG59346.1"/>
    </source>
</evidence>
<comment type="caution">
    <text evidence="3">The sequence shown here is derived from an EMBL/GenBank/DDBJ whole genome shotgun (WGS) entry which is preliminary data.</text>
</comment>
<evidence type="ECO:0000256" key="1">
    <source>
        <dbReference type="ARBA" id="ARBA00022723"/>
    </source>
</evidence>
<dbReference type="AlphaFoldDB" id="A0A6I2FAB6"/>
<dbReference type="CDD" id="cd00371">
    <property type="entry name" value="HMA"/>
    <property type="match status" value="1"/>
</dbReference>
<organism evidence="3 4">
    <name type="scientific">Agromyces agglutinans</name>
    <dbReference type="NCBI Taxonomy" id="2662258"/>
    <lineage>
        <taxon>Bacteria</taxon>
        <taxon>Bacillati</taxon>
        <taxon>Actinomycetota</taxon>
        <taxon>Actinomycetes</taxon>
        <taxon>Micrococcales</taxon>
        <taxon>Microbacteriaceae</taxon>
        <taxon>Agromyces</taxon>
    </lineage>
</organism>
<dbReference type="InterPro" id="IPR036163">
    <property type="entry name" value="HMA_dom_sf"/>
</dbReference>
<evidence type="ECO:0000313" key="4">
    <source>
        <dbReference type="Proteomes" id="UP000431080"/>
    </source>
</evidence>
<reference evidence="3 4" key="1">
    <citation type="submission" date="2019-10" db="EMBL/GenBank/DDBJ databases">
        <authorList>
            <person name="Nie G."/>
            <person name="Ming H."/>
            <person name="Yi B."/>
        </authorList>
    </citation>
    <scope>NUCLEOTIDE SEQUENCE [LARGE SCALE GENOMIC DNA]</scope>
    <source>
        <strain evidence="3 4">CFH 90414</strain>
    </source>
</reference>
<dbReference type="SUPFAM" id="SSF55008">
    <property type="entry name" value="HMA, heavy metal-associated domain"/>
    <property type="match status" value="1"/>
</dbReference>
<dbReference type="Gene3D" id="3.30.70.100">
    <property type="match status" value="1"/>
</dbReference>
<sequence length="112" mass="11053">MTTTPADARLLPMAEEASEASCSCCAIPPAASESPAEASDAIIAEFAVAGMTCGNCVAHVTADVSALEGVRSVEVDLVTGGVSTVRVASEAPLDVDAVAAAVAEAGYRVVEG</sequence>
<dbReference type="RefSeq" id="WP_153683763.1">
    <property type="nucleotide sequence ID" value="NZ_WJIF01000002.1"/>
</dbReference>
<evidence type="ECO:0000259" key="2">
    <source>
        <dbReference type="PROSITE" id="PS50846"/>
    </source>
</evidence>
<dbReference type="PROSITE" id="PS01047">
    <property type="entry name" value="HMA_1"/>
    <property type="match status" value="1"/>
</dbReference>
<dbReference type="GO" id="GO:0046872">
    <property type="term" value="F:metal ion binding"/>
    <property type="evidence" value="ECO:0007669"/>
    <property type="project" value="UniProtKB-KW"/>
</dbReference>
<keyword evidence="4" id="KW-1185">Reference proteome</keyword>
<dbReference type="EMBL" id="WJIF01000002">
    <property type="protein sequence ID" value="MRG59346.1"/>
    <property type="molecule type" value="Genomic_DNA"/>
</dbReference>
<name>A0A6I2FAB6_9MICO</name>